<dbReference type="GO" id="GO:0051301">
    <property type="term" value="P:cell division"/>
    <property type="evidence" value="ECO:0007669"/>
    <property type="project" value="UniProtKB-KW"/>
</dbReference>
<feature type="region of interest" description="Disordered" evidence="1">
    <location>
        <begin position="95"/>
        <end position="124"/>
    </location>
</feature>
<evidence type="ECO:0000256" key="2">
    <source>
        <dbReference type="SAM" id="Phobius"/>
    </source>
</evidence>
<gene>
    <name evidence="4" type="ORF">V5J35_001446</name>
</gene>
<keyword evidence="2" id="KW-0472">Membrane</keyword>
<keyword evidence="5" id="KW-1185">Reference proteome</keyword>
<comment type="caution">
    <text evidence="4">The sequence shown here is derived from an EMBL/GenBank/DDBJ whole genome shotgun (WGS) entry which is preliminary data.</text>
</comment>
<keyword evidence="2" id="KW-1133">Transmembrane helix</keyword>
<dbReference type="EMBL" id="JBEWTB010000002">
    <property type="protein sequence ID" value="MET4756254.1"/>
    <property type="molecule type" value="Genomic_DNA"/>
</dbReference>
<feature type="transmembrane region" description="Helical" evidence="2">
    <location>
        <begin position="27"/>
        <end position="47"/>
    </location>
</feature>
<protein>
    <submittedName>
        <fullName evidence="4">Cell division protein FtsN</fullName>
    </submittedName>
</protein>
<reference evidence="4 5" key="1">
    <citation type="submission" date="2024-06" db="EMBL/GenBank/DDBJ databases">
        <title>Genomic Encyclopedia of Type Strains, Phase V (KMG-V): Genome sequencing to study the core and pangenomes of soil and plant-associated prokaryotes.</title>
        <authorList>
            <person name="Whitman W."/>
        </authorList>
    </citation>
    <scope>NUCLEOTIDE SEQUENCE [LARGE SCALE GENOMIC DNA]</scope>
    <source>
        <strain evidence="4 5">NE40</strain>
    </source>
</reference>
<evidence type="ECO:0000313" key="5">
    <source>
        <dbReference type="Proteomes" id="UP001549366"/>
    </source>
</evidence>
<dbReference type="Gene3D" id="3.30.70.1070">
    <property type="entry name" value="Sporulation related repeat"/>
    <property type="match status" value="1"/>
</dbReference>
<feature type="domain" description="SPOR" evidence="3">
    <location>
        <begin position="122"/>
        <end position="202"/>
    </location>
</feature>
<dbReference type="PANTHER" id="PTHR38687:SF1">
    <property type="entry name" value="CELL DIVISION PROTEIN DEDD"/>
    <property type="match status" value="1"/>
</dbReference>
<accession>A0ABV2SGR0</accession>
<keyword evidence="4" id="KW-0132">Cell division</keyword>
<keyword evidence="2" id="KW-0812">Transmembrane</keyword>
<dbReference type="Proteomes" id="UP001549366">
    <property type="component" value="Unassembled WGS sequence"/>
</dbReference>
<dbReference type="PANTHER" id="PTHR38687">
    <property type="entry name" value="CELL DIVISION PROTEIN DEDD-RELATED"/>
    <property type="match status" value="1"/>
</dbReference>
<dbReference type="SUPFAM" id="SSF110997">
    <property type="entry name" value="Sporulation related repeat"/>
    <property type="match status" value="1"/>
</dbReference>
<evidence type="ECO:0000313" key="4">
    <source>
        <dbReference type="EMBL" id="MET4756254.1"/>
    </source>
</evidence>
<organism evidence="4 5">
    <name type="scientific">Endozoicomonas lisbonensis</name>
    <dbReference type="NCBI Taxonomy" id="3120522"/>
    <lineage>
        <taxon>Bacteria</taxon>
        <taxon>Pseudomonadati</taxon>
        <taxon>Pseudomonadota</taxon>
        <taxon>Gammaproteobacteria</taxon>
        <taxon>Oceanospirillales</taxon>
        <taxon>Endozoicomonadaceae</taxon>
        <taxon>Endozoicomonas</taxon>
    </lineage>
</organism>
<keyword evidence="4" id="KW-0131">Cell cycle</keyword>
<feature type="region of interest" description="Disordered" evidence="1">
    <location>
        <begin position="1"/>
        <end position="26"/>
    </location>
</feature>
<dbReference type="RefSeq" id="WP_354010606.1">
    <property type="nucleotide sequence ID" value="NZ_JBEWTA010000001.1"/>
</dbReference>
<name>A0ABV2SGR0_9GAMM</name>
<dbReference type="InterPro" id="IPR007730">
    <property type="entry name" value="SPOR-like_dom"/>
</dbReference>
<dbReference type="Pfam" id="PF05036">
    <property type="entry name" value="SPOR"/>
    <property type="match status" value="1"/>
</dbReference>
<evidence type="ECO:0000259" key="3">
    <source>
        <dbReference type="PROSITE" id="PS51724"/>
    </source>
</evidence>
<sequence>MSAQRATSRRGASKGNARKSSSGKPKVPGWLFLVTGFALGFFVASLINLTPSAIDVPVPQRPDGKASEQGSEPNPVFDFYTLLPESEVVLPEPEVTPLTRSAPQPAAQGKPATTTRTPAPKPAEHNRYLLQAGSFRSEKDAERLRANLILSGLTPRISKVNVAGGETWHRVQIGPFDDQGSLDNARRILAEQKIDSLLLKLK</sequence>
<dbReference type="InterPro" id="IPR052521">
    <property type="entry name" value="Cell_div_SPOR-domain"/>
</dbReference>
<dbReference type="InterPro" id="IPR036680">
    <property type="entry name" value="SPOR-like_sf"/>
</dbReference>
<proteinExistence type="predicted"/>
<evidence type="ECO:0000256" key="1">
    <source>
        <dbReference type="SAM" id="MobiDB-lite"/>
    </source>
</evidence>
<dbReference type="PROSITE" id="PS51724">
    <property type="entry name" value="SPOR"/>
    <property type="match status" value="1"/>
</dbReference>